<dbReference type="EMBL" id="CP021330">
    <property type="protein sequence ID" value="AVX05064.1"/>
    <property type="molecule type" value="Genomic_DNA"/>
</dbReference>
<evidence type="ECO:0000313" key="3">
    <source>
        <dbReference type="Proteomes" id="UP000258927"/>
    </source>
</evidence>
<gene>
    <name evidence="2" type="ORF">MXMO3_02552</name>
</gene>
<dbReference type="AlphaFoldDB" id="A0A2R4MGP7"/>
<dbReference type="InterPro" id="IPR016181">
    <property type="entry name" value="Acyl_CoA_acyltransferase"/>
</dbReference>
<dbReference type="Proteomes" id="UP000258927">
    <property type="component" value="Chromosome"/>
</dbReference>
<dbReference type="Gene3D" id="3.40.630.30">
    <property type="match status" value="1"/>
</dbReference>
<dbReference type="RefSeq" id="WP_117396108.1">
    <property type="nucleotide sequence ID" value="NZ_CP021330.1"/>
</dbReference>
<proteinExistence type="predicted"/>
<name>A0A2R4MGP7_9HYPH</name>
<evidence type="ECO:0000313" key="2">
    <source>
        <dbReference type="EMBL" id="AVX05064.1"/>
    </source>
</evidence>
<dbReference type="STRING" id="1122213.GCA_000423365_00189"/>
<protein>
    <recommendedName>
        <fullName evidence="1">BioF2-like acetyltransferase domain-containing protein</fullName>
    </recommendedName>
</protein>
<evidence type="ECO:0000259" key="1">
    <source>
        <dbReference type="Pfam" id="PF13480"/>
    </source>
</evidence>
<dbReference type="KEGG" id="mmyr:MXMO3_02552"/>
<dbReference type="InterPro" id="IPR038740">
    <property type="entry name" value="BioF2-like_GNAT_dom"/>
</dbReference>
<organism evidence="2 3">
    <name type="scientific">Maritalea myrionectae</name>
    <dbReference type="NCBI Taxonomy" id="454601"/>
    <lineage>
        <taxon>Bacteria</taxon>
        <taxon>Pseudomonadati</taxon>
        <taxon>Pseudomonadota</taxon>
        <taxon>Alphaproteobacteria</taxon>
        <taxon>Hyphomicrobiales</taxon>
        <taxon>Devosiaceae</taxon>
        <taxon>Maritalea</taxon>
    </lineage>
</organism>
<sequence>MTFETKVLRSANEIRAIKDQWQALEDKSEGVALFQSFEWCAHILELDRANGDEDYYVISTFEQGQLVALLPLSIWHKKGRKVLTGLGEPYQQYTEMLADPAFDATKLFAAMHDVIKQSDADYVHFGQVRYDGPLYAGSRAFFDHAEEEKAAPYVDLAQWDSYETYYAALKKATRKRLRNAYNRFEREGELAHFHAFEGSMLGAVIDRSFEGRVEWQQRMGLTSRAFQDDSFRAFLNRFKDCTDDSVKPLAFCLTLNGEAVADQWGFVYKDRYYAYMSTWNEEHAYAGPGRLHLGEIVKSCYDLGIKYVDFMIPSVPYKMIYATGEVEASDLIKPLSTTGFIYANIWLKHMRPKLKAIMQAMPAEQRKKIINTVFNRK</sequence>
<reference evidence="2 3" key="1">
    <citation type="submission" date="2017-05" db="EMBL/GenBank/DDBJ databases">
        <title>Genome Analysis of Maritalea myrionectae HL2708#5.</title>
        <authorList>
            <consortium name="Cotde Inc.-PKNU"/>
            <person name="Jang D."/>
            <person name="Oh H.-M."/>
        </authorList>
    </citation>
    <scope>NUCLEOTIDE SEQUENCE [LARGE SCALE GENOMIC DNA]</scope>
    <source>
        <strain evidence="2 3">HL2708#5</strain>
    </source>
</reference>
<keyword evidence="3" id="KW-1185">Reference proteome</keyword>
<accession>A0A2R4MGP7</accession>
<feature type="domain" description="BioF2-like acetyltransferase" evidence="1">
    <location>
        <begin position="172"/>
        <end position="318"/>
    </location>
</feature>
<dbReference type="SUPFAM" id="SSF55729">
    <property type="entry name" value="Acyl-CoA N-acyltransferases (Nat)"/>
    <property type="match status" value="1"/>
</dbReference>
<dbReference type="Pfam" id="PF13480">
    <property type="entry name" value="Acetyltransf_6"/>
    <property type="match status" value="1"/>
</dbReference>